<evidence type="ECO:0000313" key="3">
    <source>
        <dbReference type="EMBL" id="PWF24770.1"/>
    </source>
</evidence>
<evidence type="ECO:0000256" key="1">
    <source>
        <dbReference type="SAM" id="Phobius"/>
    </source>
</evidence>
<keyword evidence="4" id="KW-1185">Reference proteome</keyword>
<dbReference type="Proteomes" id="UP000245212">
    <property type="component" value="Unassembled WGS sequence"/>
</dbReference>
<dbReference type="EMBL" id="QETA01000001">
    <property type="protein sequence ID" value="PWF24770.1"/>
    <property type="molecule type" value="Genomic_DNA"/>
</dbReference>
<dbReference type="InterPro" id="IPR036873">
    <property type="entry name" value="Rhodanese-like_dom_sf"/>
</dbReference>
<dbReference type="InterPro" id="IPR001763">
    <property type="entry name" value="Rhodanese-like_dom"/>
</dbReference>
<dbReference type="Gene3D" id="6.10.140.1340">
    <property type="match status" value="1"/>
</dbReference>
<feature type="transmembrane region" description="Helical" evidence="1">
    <location>
        <begin position="142"/>
        <end position="162"/>
    </location>
</feature>
<accession>A0A2V1K2I2</accession>
<feature type="transmembrane region" description="Helical" evidence="1">
    <location>
        <begin position="115"/>
        <end position="136"/>
    </location>
</feature>
<dbReference type="Pfam" id="PF11127">
    <property type="entry name" value="YgaP-like_TM"/>
    <property type="match status" value="1"/>
</dbReference>
<keyword evidence="1" id="KW-0812">Transmembrane</keyword>
<dbReference type="PROSITE" id="PS50206">
    <property type="entry name" value="RHODANESE_3"/>
    <property type="match status" value="1"/>
</dbReference>
<dbReference type="SMART" id="SM00450">
    <property type="entry name" value="RHOD"/>
    <property type="match status" value="1"/>
</dbReference>
<gene>
    <name evidence="3" type="ORF">DD235_00845</name>
</gene>
<organism evidence="3 4">
    <name type="scientific">Corticimicrobacter populi</name>
    <dbReference type="NCBI Taxonomy" id="2175229"/>
    <lineage>
        <taxon>Bacteria</taxon>
        <taxon>Pseudomonadati</taxon>
        <taxon>Pseudomonadota</taxon>
        <taxon>Betaproteobacteria</taxon>
        <taxon>Burkholderiales</taxon>
        <taxon>Alcaligenaceae</taxon>
        <taxon>Corticimicrobacter</taxon>
    </lineage>
</organism>
<protein>
    <recommendedName>
        <fullName evidence="2">Rhodanese domain-containing protein</fullName>
    </recommendedName>
</protein>
<feature type="domain" description="Rhodanese" evidence="2">
    <location>
        <begin position="15"/>
        <end position="101"/>
    </location>
</feature>
<dbReference type="AlphaFoldDB" id="A0A2V1K2I2"/>
<dbReference type="InterPro" id="IPR050229">
    <property type="entry name" value="GlpE_sulfurtransferase"/>
</dbReference>
<dbReference type="SUPFAM" id="SSF52821">
    <property type="entry name" value="Rhodanese/Cell cycle control phosphatase"/>
    <property type="match status" value="1"/>
</dbReference>
<keyword evidence="1" id="KW-0472">Membrane</keyword>
<keyword evidence="1" id="KW-1133">Transmembrane helix</keyword>
<dbReference type="PANTHER" id="PTHR43031">
    <property type="entry name" value="FAD-DEPENDENT OXIDOREDUCTASE"/>
    <property type="match status" value="1"/>
</dbReference>
<name>A0A2V1K2I2_9BURK</name>
<evidence type="ECO:0000313" key="4">
    <source>
        <dbReference type="Proteomes" id="UP000245212"/>
    </source>
</evidence>
<dbReference type="RefSeq" id="WP_109060174.1">
    <property type="nucleotide sequence ID" value="NZ_QETA01000001.1"/>
</dbReference>
<dbReference type="Gene3D" id="3.40.250.10">
    <property type="entry name" value="Rhodanese-like domain"/>
    <property type="match status" value="1"/>
</dbReference>
<sequence>MPIEPIDPGRADLLQRQGAVLVDIRDTDEHARERIPQSVNMPLAQLCQSALPAGGEVIFHCRSGLRTQRAAEQLAEQVTCQAYWIEGGLDAWKRQGLPVERDPSQPLELMRQVQIVAGSLALAGTLLGSLVSSWFFVLPGLVGAGLMFAGITGFCGMARLLLRMPWNRSFQQRECKS</sequence>
<proteinExistence type="predicted"/>
<dbReference type="PANTHER" id="PTHR43031:SF1">
    <property type="entry name" value="PYRIDINE NUCLEOTIDE-DISULPHIDE OXIDOREDUCTASE"/>
    <property type="match status" value="1"/>
</dbReference>
<dbReference type="Pfam" id="PF00581">
    <property type="entry name" value="Rhodanese"/>
    <property type="match status" value="1"/>
</dbReference>
<dbReference type="InterPro" id="IPR021309">
    <property type="entry name" value="YgaP-like_TM"/>
</dbReference>
<comment type="caution">
    <text evidence="3">The sequence shown here is derived from an EMBL/GenBank/DDBJ whole genome shotgun (WGS) entry which is preliminary data.</text>
</comment>
<reference evidence="4" key="1">
    <citation type="submission" date="2018-05" db="EMBL/GenBank/DDBJ databases">
        <authorList>
            <person name="Li Y."/>
        </authorList>
    </citation>
    <scope>NUCLEOTIDE SEQUENCE [LARGE SCALE GENOMIC DNA]</scope>
    <source>
        <strain evidence="4">3d-2-2</strain>
    </source>
</reference>
<evidence type="ECO:0000259" key="2">
    <source>
        <dbReference type="PROSITE" id="PS50206"/>
    </source>
</evidence>